<evidence type="ECO:0000256" key="2">
    <source>
        <dbReference type="ARBA" id="ARBA00022679"/>
    </source>
</evidence>
<dbReference type="EC" id="2.7.7.49" evidence="1"/>
<dbReference type="InterPro" id="IPR000477">
    <property type="entry name" value="RT_dom"/>
</dbReference>
<dbReference type="Pfam" id="PF00078">
    <property type="entry name" value="RVT_1"/>
    <property type="match status" value="1"/>
</dbReference>
<comment type="catalytic activity">
    <reaction evidence="9">
        <text>DNA(n) + a 2'-deoxyribonucleoside 5'-triphosphate = DNA(n+1) + diphosphate</text>
        <dbReference type="Rhea" id="RHEA:22508"/>
        <dbReference type="Rhea" id="RHEA-COMP:17339"/>
        <dbReference type="Rhea" id="RHEA-COMP:17340"/>
        <dbReference type="ChEBI" id="CHEBI:33019"/>
        <dbReference type="ChEBI" id="CHEBI:61560"/>
        <dbReference type="ChEBI" id="CHEBI:173112"/>
        <dbReference type="EC" id="2.7.7.49"/>
    </reaction>
</comment>
<evidence type="ECO:0000256" key="5">
    <source>
        <dbReference type="ARBA" id="ARBA00022842"/>
    </source>
</evidence>
<evidence type="ECO:0000256" key="4">
    <source>
        <dbReference type="ARBA" id="ARBA00022723"/>
    </source>
</evidence>
<evidence type="ECO:0000259" key="10">
    <source>
        <dbReference type="PROSITE" id="PS50878"/>
    </source>
</evidence>
<proteinExistence type="inferred from homology"/>
<keyword evidence="4" id="KW-0479">Metal-binding</keyword>
<dbReference type="InterPro" id="IPR000123">
    <property type="entry name" value="Reverse_transcriptase_msDNA"/>
</dbReference>
<evidence type="ECO:0000256" key="9">
    <source>
        <dbReference type="ARBA" id="ARBA00048173"/>
    </source>
</evidence>
<keyword evidence="3" id="KW-0548">Nucleotidyltransferase</keyword>
<dbReference type="EMBL" id="CP162670">
    <property type="protein sequence ID" value="XDL25838.1"/>
    <property type="molecule type" value="Genomic_DNA"/>
</dbReference>
<evidence type="ECO:0000256" key="3">
    <source>
        <dbReference type="ARBA" id="ARBA00022695"/>
    </source>
</evidence>
<dbReference type="PANTHER" id="PTHR34047">
    <property type="entry name" value="NUCLEAR INTRON MATURASE 1, MITOCHONDRIAL-RELATED"/>
    <property type="match status" value="1"/>
</dbReference>
<accession>A0AB39IVL7</accession>
<name>A0AB39IVL7_9GAMM</name>
<keyword evidence="2" id="KW-0808">Transferase</keyword>
<evidence type="ECO:0000256" key="1">
    <source>
        <dbReference type="ARBA" id="ARBA00012493"/>
    </source>
</evidence>
<evidence type="ECO:0000256" key="8">
    <source>
        <dbReference type="ARBA" id="ARBA00034120"/>
    </source>
</evidence>
<dbReference type="SUPFAM" id="SSF56672">
    <property type="entry name" value="DNA/RNA polymerases"/>
    <property type="match status" value="1"/>
</dbReference>
<comment type="similarity">
    <text evidence="8">Belongs to the bacterial reverse transcriptase family.</text>
</comment>
<protein>
    <recommendedName>
        <fullName evidence="1">RNA-directed DNA polymerase</fullName>
        <ecNumber evidence="1">2.7.7.49</ecNumber>
    </recommendedName>
</protein>
<feature type="domain" description="Reverse transcriptase" evidence="10">
    <location>
        <begin position="15"/>
        <end position="239"/>
    </location>
</feature>
<dbReference type="AlphaFoldDB" id="A0AB39IVL7"/>
<dbReference type="InterPro" id="IPR051083">
    <property type="entry name" value="GrpII_Intron_Splice-Mob/Def"/>
</dbReference>
<dbReference type="CDD" id="cd03487">
    <property type="entry name" value="RT_Bac_retron_II"/>
    <property type="match status" value="1"/>
</dbReference>
<dbReference type="GO" id="GO:0003964">
    <property type="term" value="F:RNA-directed DNA polymerase activity"/>
    <property type="evidence" value="ECO:0007669"/>
    <property type="project" value="UniProtKB-KW"/>
</dbReference>
<keyword evidence="6 11" id="KW-0695">RNA-directed DNA polymerase</keyword>
<evidence type="ECO:0000256" key="6">
    <source>
        <dbReference type="ARBA" id="ARBA00022918"/>
    </source>
</evidence>
<keyword evidence="5" id="KW-0460">Magnesium</keyword>
<sequence>MKLLEIISKGLYLTEDEAKRYIATMPRRYKRYHIAKRNSDKKRLIAQPARQVKSIQRSVISIIHDEILIHENAYAYASGRDIKKNAEMHRKNKYILKMDFKNFFLSIKPHNLFHVFERQGIILDDEDFFVYGCLFFWKQRRNSPLRLSIGAPSSPFISNAIMFFFDDVISNKCKEMDVSYTRYADDMTFSTNNKGILFDLPKLVRNTLNDVGLKNIKINHEKTVFSSKKFNRHVTGVTITNDEALSIGREKKRLLRTKIDYYRKGLLNPGEVMKLKGELGFAKFIEEGFIERMIKKYGIELIESIKKFEINE</sequence>
<dbReference type="GeneID" id="302581307"/>
<organism evidence="11">
    <name type="scientific">Dickeya oryzae</name>
    <dbReference type="NCBI Taxonomy" id="1240404"/>
    <lineage>
        <taxon>Bacteria</taxon>
        <taxon>Pseudomonadati</taxon>
        <taxon>Pseudomonadota</taxon>
        <taxon>Gammaproteobacteria</taxon>
        <taxon>Enterobacterales</taxon>
        <taxon>Pectobacteriaceae</taxon>
        <taxon>Dickeya</taxon>
    </lineage>
</organism>
<dbReference type="PANTHER" id="PTHR34047:SF7">
    <property type="entry name" value="RNA-DIRECTED DNA POLYMERASE"/>
    <property type="match status" value="1"/>
</dbReference>
<dbReference type="GO" id="GO:0051607">
    <property type="term" value="P:defense response to virus"/>
    <property type="evidence" value="ECO:0007669"/>
    <property type="project" value="UniProtKB-KW"/>
</dbReference>
<evidence type="ECO:0000313" key="11">
    <source>
        <dbReference type="EMBL" id="XDL25838.1"/>
    </source>
</evidence>
<gene>
    <name evidence="11" type="ORF">LF929_006500</name>
</gene>
<evidence type="ECO:0000256" key="7">
    <source>
        <dbReference type="ARBA" id="ARBA00023118"/>
    </source>
</evidence>
<dbReference type="PROSITE" id="PS50878">
    <property type="entry name" value="RT_POL"/>
    <property type="match status" value="1"/>
</dbReference>
<keyword evidence="7" id="KW-0051">Antiviral defense</keyword>
<dbReference type="RefSeq" id="WP_123250067.1">
    <property type="nucleotide sequence ID" value="NZ_CP162670.1"/>
</dbReference>
<reference evidence="11" key="1">
    <citation type="submission" date="2024-07" db="EMBL/GenBank/DDBJ databases">
        <authorList>
            <person name="Pedron J."/>
        </authorList>
    </citation>
    <scope>NUCLEOTIDE SEQUENCE</scope>
    <source>
        <strain evidence="11">A003-S1-M15</strain>
    </source>
</reference>
<dbReference type="PRINTS" id="PR00866">
    <property type="entry name" value="RNADNAPOLMS"/>
</dbReference>
<dbReference type="GO" id="GO:0003723">
    <property type="term" value="F:RNA binding"/>
    <property type="evidence" value="ECO:0007669"/>
    <property type="project" value="InterPro"/>
</dbReference>
<dbReference type="GO" id="GO:0046872">
    <property type="term" value="F:metal ion binding"/>
    <property type="evidence" value="ECO:0007669"/>
    <property type="project" value="UniProtKB-KW"/>
</dbReference>
<dbReference type="InterPro" id="IPR043502">
    <property type="entry name" value="DNA/RNA_pol_sf"/>
</dbReference>
<dbReference type="NCBIfam" id="NF038233">
    <property type="entry name" value="retron_St85_RT"/>
    <property type="match status" value="1"/>
</dbReference>